<name>A0A552IVK5_9CHRO</name>
<proteinExistence type="predicted"/>
<organism evidence="1 2">
    <name type="scientific">Microcystis novacekii Mn_MB_F_20050700_S1D</name>
    <dbReference type="NCBI Taxonomy" id="2486266"/>
    <lineage>
        <taxon>Bacteria</taxon>
        <taxon>Bacillati</taxon>
        <taxon>Cyanobacteriota</taxon>
        <taxon>Cyanophyceae</taxon>
        <taxon>Oscillatoriophycideae</taxon>
        <taxon>Chroococcales</taxon>
        <taxon>Microcystaceae</taxon>
        <taxon>Microcystis</taxon>
    </lineage>
</organism>
<accession>A0A552IVK5</accession>
<dbReference type="EMBL" id="SFAV01000162">
    <property type="protein sequence ID" value="TRU87502.1"/>
    <property type="molecule type" value="Genomic_DNA"/>
</dbReference>
<evidence type="ECO:0000313" key="1">
    <source>
        <dbReference type="EMBL" id="TRU87502.1"/>
    </source>
</evidence>
<protein>
    <submittedName>
        <fullName evidence="1">Uncharacterized protein</fullName>
    </submittedName>
</protein>
<gene>
    <name evidence="1" type="ORF">EWV54_12375</name>
</gene>
<dbReference type="Proteomes" id="UP000319191">
    <property type="component" value="Unassembled WGS sequence"/>
</dbReference>
<comment type="caution">
    <text evidence="1">The sequence shown here is derived from an EMBL/GenBank/DDBJ whole genome shotgun (WGS) entry which is preliminary data.</text>
</comment>
<reference evidence="1 2" key="1">
    <citation type="submission" date="2019-01" db="EMBL/GenBank/DDBJ databases">
        <title>Coherence of Microcystis species and biogeography revealed through population genomics.</title>
        <authorList>
            <person name="Perez-Carrascal O.M."/>
            <person name="Terrat Y."/>
            <person name="Giani A."/>
            <person name="Fortin N."/>
            <person name="Tromas N."/>
            <person name="Shapiro B.J."/>
        </authorList>
    </citation>
    <scope>NUCLEOTIDE SEQUENCE [LARGE SCALE GENOMIC DNA]</scope>
    <source>
        <strain evidence="1">Mn_MB_F_20050700_S1D</strain>
    </source>
</reference>
<sequence>MDAISIIAIGDDHIVSKAVKPSCFWGCKLFISLLSLSETAIAQHLMKWLFRRFDLKIDFLIENNSLIAV</sequence>
<dbReference type="AlphaFoldDB" id="A0A552IVK5"/>
<evidence type="ECO:0000313" key="2">
    <source>
        <dbReference type="Proteomes" id="UP000319191"/>
    </source>
</evidence>